<organism evidence="1 2">
    <name type="scientific">Racocetra persica</name>
    <dbReference type="NCBI Taxonomy" id="160502"/>
    <lineage>
        <taxon>Eukaryota</taxon>
        <taxon>Fungi</taxon>
        <taxon>Fungi incertae sedis</taxon>
        <taxon>Mucoromycota</taxon>
        <taxon>Glomeromycotina</taxon>
        <taxon>Glomeromycetes</taxon>
        <taxon>Diversisporales</taxon>
        <taxon>Gigasporaceae</taxon>
        <taxon>Racocetra</taxon>
    </lineage>
</organism>
<name>A0ACA9NQV1_9GLOM</name>
<dbReference type="EMBL" id="CAJVQC010014929">
    <property type="protein sequence ID" value="CAG8662167.1"/>
    <property type="molecule type" value="Genomic_DNA"/>
</dbReference>
<comment type="caution">
    <text evidence="1">The sequence shown here is derived from an EMBL/GenBank/DDBJ whole genome shotgun (WGS) entry which is preliminary data.</text>
</comment>
<sequence length="326" mass="37139">MGLCNSKSIARKTSTKQQFFNPVDSYQSTRSMLHHEHKKSTKGSKPKNKSSAKELRRSDTQNSCNDDMRNESCIDLYEMEHKILKDVWQGNFGCDIREELQTEQKHILDVACGPGHWIRDMKNEFPKSHIIGIQASPCHKIKLTPDIAILRMDIVSGLSYGNDSFDYVHMSCLSSSFSENDWKIAISEMVRVTKPQGIVEIVVGSCDCEDSGPIMKKLCDSRRAFLGMNGIEVDISKGLENLMRNTQKFDSLEKQTRKIPIGKSGTIGEMYQSYFTLIMESYRDPLSSYLGQSPQEFDETLNSLNTELDRFKNSNFHSVRIIGKKH</sequence>
<reference evidence="1" key="1">
    <citation type="submission" date="2021-06" db="EMBL/GenBank/DDBJ databases">
        <authorList>
            <person name="Kallberg Y."/>
            <person name="Tangrot J."/>
            <person name="Rosling A."/>
        </authorList>
    </citation>
    <scope>NUCLEOTIDE SEQUENCE</scope>
    <source>
        <strain evidence="1">MA461A</strain>
    </source>
</reference>
<proteinExistence type="predicted"/>
<accession>A0ACA9NQV1</accession>
<gene>
    <name evidence="1" type="ORF">RPERSI_LOCUS8321</name>
</gene>
<evidence type="ECO:0000313" key="2">
    <source>
        <dbReference type="Proteomes" id="UP000789920"/>
    </source>
</evidence>
<protein>
    <submittedName>
        <fullName evidence="1">18187_t:CDS:1</fullName>
    </submittedName>
</protein>
<dbReference type="Proteomes" id="UP000789920">
    <property type="component" value="Unassembled WGS sequence"/>
</dbReference>
<evidence type="ECO:0000313" key="1">
    <source>
        <dbReference type="EMBL" id="CAG8662167.1"/>
    </source>
</evidence>
<keyword evidence="2" id="KW-1185">Reference proteome</keyword>